<evidence type="ECO:0000313" key="4">
    <source>
        <dbReference type="Proteomes" id="UP000054893"/>
    </source>
</evidence>
<feature type="compositionally biased region" description="Basic and acidic residues" evidence="1">
    <location>
        <begin position="39"/>
        <end position="52"/>
    </location>
</feature>
<feature type="compositionally biased region" description="Polar residues" evidence="1">
    <location>
        <begin position="79"/>
        <end position="94"/>
    </location>
</feature>
<dbReference type="Proteomes" id="UP000054893">
    <property type="component" value="Unassembled WGS sequence"/>
</dbReference>
<sequence length="94" mass="9814">MSKFHSARTGFVVVTMTIAFASSAQAQTAQPNNSPPTRASEKADLKNLEAHGYKPAANESNYPNDIQRAEKATYGSGATGSASPNNATTPSTPQ</sequence>
<gene>
    <name evidence="3" type="ORF">AWB64_03463</name>
</gene>
<reference evidence="3 4" key="1">
    <citation type="submission" date="2016-01" db="EMBL/GenBank/DDBJ databases">
        <authorList>
            <person name="Oliw E.H."/>
        </authorList>
    </citation>
    <scope>NUCLEOTIDE SEQUENCE [LARGE SCALE GENOMIC DNA]</scope>
    <source>
        <strain evidence="3">LMG 22029</strain>
    </source>
</reference>
<evidence type="ECO:0000256" key="2">
    <source>
        <dbReference type="SAM" id="SignalP"/>
    </source>
</evidence>
<keyword evidence="2" id="KW-0732">Signal</keyword>
<protein>
    <submittedName>
        <fullName evidence="3">Membrane protein</fullName>
    </submittedName>
</protein>
<feature type="region of interest" description="Disordered" evidence="1">
    <location>
        <begin position="23"/>
        <end position="94"/>
    </location>
</feature>
<dbReference type="RefSeq" id="WP_060856610.1">
    <property type="nucleotide sequence ID" value="NZ_FCOC02000010.1"/>
</dbReference>
<feature type="chain" id="PRO_5007810433" evidence="2">
    <location>
        <begin position="27"/>
        <end position="94"/>
    </location>
</feature>
<evidence type="ECO:0000313" key="3">
    <source>
        <dbReference type="EMBL" id="SAL35184.1"/>
    </source>
</evidence>
<dbReference type="EMBL" id="FCOC02000010">
    <property type="protein sequence ID" value="SAL35184.1"/>
    <property type="molecule type" value="Genomic_DNA"/>
</dbReference>
<feature type="signal peptide" evidence="2">
    <location>
        <begin position="1"/>
        <end position="26"/>
    </location>
</feature>
<feature type="compositionally biased region" description="Low complexity" evidence="1">
    <location>
        <begin position="23"/>
        <end position="36"/>
    </location>
</feature>
<proteinExistence type="predicted"/>
<organism evidence="3 4">
    <name type="scientific">Caballeronia sordidicola</name>
    <name type="common">Burkholderia sordidicola</name>
    <dbReference type="NCBI Taxonomy" id="196367"/>
    <lineage>
        <taxon>Bacteria</taxon>
        <taxon>Pseudomonadati</taxon>
        <taxon>Pseudomonadota</taxon>
        <taxon>Betaproteobacteria</taxon>
        <taxon>Burkholderiales</taxon>
        <taxon>Burkholderiaceae</taxon>
        <taxon>Caballeronia</taxon>
    </lineage>
</organism>
<accession>A0A158GSP6</accession>
<dbReference type="Pfam" id="PF13663">
    <property type="entry name" value="DUF4148"/>
    <property type="match status" value="1"/>
</dbReference>
<dbReference type="InterPro" id="IPR025421">
    <property type="entry name" value="DUF4148"/>
</dbReference>
<dbReference type="AlphaFoldDB" id="A0A158GSP6"/>
<evidence type="ECO:0000256" key="1">
    <source>
        <dbReference type="SAM" id="MobiDB-lite"/>
    </source>
</evidence>
<dbReference type="OrthoDB" id="9028872at2"/>
<name>A0A158GSP6_CABSO</name>